<sequence length="50" mass="5615">MKQSKTKLFLKLAKPDEKGFSRWVSVSEFVGAYESLKLGNGGSWCRKGSF</sequence>
<dbReference type="EMBL" id="CP063091">
    <property type="protein sequence ID" value="QOR04898.1"/>
    <property type="molecule type" value="Genomic_DNA"/>
</dbReference>
<evidence type="ECO:0000313" key="2">
    <source>
        <dbReference type="Proteomes" id="UP000594874"/>
    </source>
</evidence>
<gene>
    <name evidence="1" type="ORF">A0071_02890</name>
</gene>
<name>A0ABX6U5X7_9BACT</name>
<accession>A0ABX6U5X7</accession>
<keyword evidence="2" id="KW-1185">Reference proteome</keyword>
<organism evidence="1 2">
    <name type="scientific">Campylobacter cuniculorum</name>
    <dbReference type="NCBI Taxonomy" id="374106"/>
    <lineage>
        <taxon>Bacteria</taxon>
        <taxon>Pseudomonadati</taxon>
        <taxon>Campylobacterota</taxon>
        <taxon>Epsilonproteobacteria</taxon>
        <taxon>Campylobacterales</taxon>
        <taxon>Campylobacteraceae</taxon>
        <taxon>Campylobacter</taxon>
    </lineage>
</organism>
<protein>
    <recommendedName>
        <fullName evidence="3">Bacteriocin</fullName>
    </recommendedName>
</protein>
<evidence type="ECO:0000313" key="1">
    <source>
        <dbReference type="EMBL" id="QOR04898.1"/>
    </source>
</evidence>
<dbReference type="Proteomes" id="UP000594874">
    <property type="component" value="Chromosome"/>
</dbReference>
<dbReference type="InterPro" id="IPR007979">
    <property type="entry name" value="NlaIII/ICEA1"/>
</dbReference>
<proteinExistence type="predicted"/>
<dbReference type="Pfam" id="PF05315">
    <property type="entry name" value="ICEA"/>
    <property type="match status" value="1"/>
</dbReference>
<dbReference type="RefSeq" id="WP_164502899.1">
    <property type="nucleotide sequence ID" value="NZ_CP063091.1"/>
</dbReference>
<reference evidence="1 2" key="1">
    <citation type="submission" date="2020-10" db="EMBL/GenBank/DDBJ databases">
        <title>Campylobacter and Helicobacter PacBio genomes.</title>
        <authorList>
            <person name="Lane C."/>
        </authorList>
    </citation>
    <scope>NUCLEOTIDE SEQUENCE [LARGE SCALE GENOMIC DNA]</scope>
    <source>
        <strain evidence="1 2">2010D-8469</strain>
    </source>
</reference>
<evidence type="ECO:0008006" key="3">
    <source>
        <dbReference type="Google" id="ProtNLM"/>
    </source>
</evidence>